<dbReference type="AlphaFoldDB" id="A0A183AWI3"/>
<proteinExistence type="predicted"/>
<evidence type="ECO:0000256" key="1">
    <source>
        <dbReference type="ARBA" id="ARBA00022618"/>
    </source>
</evidence>
<keyword evidence="2" id="KW-0498">Mitosis</keyword>
<keyword evidence="4" id="KW-0131">Cell cycle</keyword>
<evidence type="ECO:0000313" key="7">
    <source>
        <dbReference type="WBParaSite" id="ECPE_0001135301-mRNA-1"/>
    </source>
</evidence>
<evidence type="ECO:0000256" key="4">
    <source>
        <dbReference type="ARBA" id="ARBA00023306"/>
    </source>
</evidence>
<dbReference type="EMBL" id="UZAN01050608">
    <property type="protein sequence ID" value="VDP88336.1"/>
    <property type="molecule type" value="Genomic_DNA"/>
</dbReference>
<reference evidence="7" key="1">
    <citation type="submission" date="2016-06" db="UniProtKB">
        <authorList>
            <consortium name="WormBaseParasite"/>
        </authorList>
    </citation>
    <scope>IDENTIFICATION</scope>
</reference>
<evidence type="ECO:0000256" key="3">
    <source>
        <dbReference type="ARBA" id="ARBA00022786"/>
    </source>
</evidence>
<dbReference type="GO" id="GO:0031145">
    <property type="term" value="P:anaphase-promoting complex-dependent catabolic process"/>
    <property type="evidence" value="ECO:0007669"/>
    <property type="project" value="TreeGrafter"/>
</dbReference>
<dbReference type="OrthoDB" id="2504561at2759"/>
<dbReference type="Proteomes" id="UP000272942">
    <property type="component" value="Unassembled WGS sequence"/>
</dbReference>
<accession>A0A183AWI3</accession>
<reference evidence="5 6" key="2">
    <citation type="submission" date="2018-11" db="EMBL/GenBank/DDBJ databases">
        <authorList>
            <consortium name="Pathogen Informatics"/>
        </authorList>
    </citation>
    <scope>NUCLEOTIDE SEQUENCE [LARGE SCALE GENOMIC DNA]</scope>
    <source>
        <strain evidence="5 6">Egypt</strain>
    </source>
</reference>
<evidence type="ECO:0000313" key="5">
    <source>
        <dbReference type="EMBL" id="VDP88336.1"/>
    </source>
</evidence>
<keyword evidence="3" id="KW-0833">Ubl conjugation pathway</keyword>
<evidence type="ECO:0000313" key="6">
    <source>
        <dbReference type="Proteomes" id="UP000272942"/>
    </source>
</evidence>
<sequence length="554" mass="62026">MEDEEKFIVTKDSVFGLFLRKFALGFHHLSFEEMIRFMDLFFDAYDTIVQNSPPETKCRMTEKFHFDAPSALSTRKHAYEASTKIVNSIGQLGGRPQADVKKFDEILTMSKNLFPDLPAPYYAAHLLATRKRNLTEAESNLHAYVETRMAAGGLDKSMSNTCAYLSIAAAAMHLSFGQWQRSKCLEKEALKKALESECKAPLNHVRHVALAELRTSFWDMVDSGASAKDLLAMYFNSVVAMSPTYFALCLLDVATLWSLYGYPTLYAALLQCIVNADCLQPCPYSDAVLTTAFSGLIKEYNASGAVSEALEVTKACNRVLCRFVEKSLIHQASLQVELEQALRSRTDLSRCDRLINALRLCCPWEAAFYQAEVERCRGNPLTSHDLLQHVVDSVTERLGLSVDACDRFSIGLQSSSAVNRQESKELPFTRVQFPQFNRQIPVGGQVKLAQIGLRAHLALASRHLSRAAALAERYRLGLGEVTVRLFHQVISVQCGQNLTDSNDFNSIVHQLFHRADRWARCRCVVFAARINLKNCAVGAERDQGNLVLCGYIFL</sequence>
<keyword evidence="6" id="KW-1185">Reference proteome</keyword>
<dbReference type="GO" id="GO:0005680">
    <property type="term" value="C:anaphase-promoting complex"/>
    <property type="evidence" value="ECO:0007669"/>
    <property type="project" value="InterPro"/>
</dbReference>
<dbReference type="PANTHER" id="PTHR12830:SF9">
    <property type="entry name" value="ANAPHASE-PROMOTING COMPLEX SUBUNIT 5"/>
    <property type="match status" value="1"/>
</dbReference>
<dbReference type="WBParaSite" id="ECPE_0001135301-mRNA-1">
    <property type="protein sequence ID" value="ECPE_0001135301-mRNA-1"/>
    <property type="gene ID" value="ECPE_0001135301"/>
</dbReference>
<organism evidence="7">
    <name type="scientific">Echinostoma caproni</name>
    <dbReference type="NCBI Taxonomy" id="27848"/>
    <lineage>
        <taxon>Eukaryota</taxon>
        <taxon>Metazoa</taxon>
        <taxon>Spiralia</taxon>
        <taxon>Lophotrochozoa</taxon>
        <taxon>Platyhelminthes</taxon>
        <taxon>Trematoda</taxon>
        <taxon>Digenea</taxon>
        <taxon>Plagiorchiida</taxon>
        <taxon>Echinostomata</taxon>
        <taxon>Echinostomatoidea</taxon>
        <taxon>Echinostomatidae</taxon>
        <taxon>Echinostoma</taxon>
    </lineage>
</organism>
<name>A0A183AWI3_9TREM</name>
<evidence type="ECO:0000256" key="2">
    <source>
        <dbReference type="ARBA" id="ARBA00022776"/>
    </source>
</evidence>
<dbReference type="GO" id="GO:0051301">
    <property type="term" value="P:cell division"/>
    <property type="evidence" value="ECO:0007669"/>
    <property type="project" value="UniProtKB-KW"/>
</dbReference>
<protein>
    <submittedName>
        <fullName evidence="7">Amyloid protein-binding protein 2</fullName>
    </submittedName>
</protein>
<keyword evidence="1" id="KW-0132">Cell division</keyword>
<dbReference type="GO" id="GO:0070979">
    <property type="term" value="P:protein K11-linked ubiquitination"/>
    <property type="evidence" value="ECO:0007669"/>
    <property type="project" value="TreeGrafter"/>
</dbReference>
<dbReference type="InterPro" id="IPR037679">
    <property type="entry name" value="Apc5"/>
</dbReference>
<dbReference type="PANTHER" id="PTHR12830">
    <property type="entry name" value="ANAPHASE-PROMOTING COMPLEX SUBUNIT 5"/>
    <property type="match status" value="1"/>
</dbReference>
<gene>
    <name evidence="5" type="ORF">ECPE_LOCUS11320</name>
</gene>
<dbReference type="GO" id="GO:0045842">
    <property type="term" value="P:positive regulation of mitotic metaphase/anaphase transition"/>
    <property type="evidence" value="ECO:0007669"/>
    <property type="project" value="TreeGrafter"/>
</dbReference>